<feature type="coiled-coil region" evidence="1">
    <location>
        <begin position="253"/>
        <end position="306"/>
    </location>
</feature>
<feature type="region of interest" description="Disordered" evidence="2">
    <location>
        <begin position="1"/>
        <end position="35"/>
    </location>
</feature>
<comment type="caution">
    <text evidence="3">The sequence shown here is derived from an EMBL/GenBank/DDBJ whole genome shotgun (WGS) entry which is preliminary data.</text>
</comment>
<accession>A0ABD3NFS3</accession>
<evidence type="ECO:0000256" key="2">
    <source>
        <dbReference type="SAM" id="MobiDB-lite"/>
    </source>
</evidence>
<organism evidence="3 4">
    <name type="scientific">Discostella pseudostelligera</name>
    <dbReference type="NCBI Taxonomy" id="259834"/>
    <lineage>
        <taxon>Eukaryota</taxon>
        <taxon>Sar</taxon>
        <taxon>Stramenopiles</taxon>
        <taxon>Ochrophyta</taxon>
        <taxon>Bacillariophyta</taxon>
        <taxon>Coscinodiscophyceae</taxon>
        <taxon>Thalassiosirophycidae</taxon>
        <taxon>Stephanodiscales</taxon>
        <taxon>Stephanodiscaceae</taxon>
        <taxon>Discostella</taxon>
    </lineage>
</organism>
<dbReference type="AlphaFoldDB" id="A0ABD3NFS3"/>
<sequence length="344" mass="39184">MTSQAPTYALPFNQEGAADDDNDRDPRHSNVAAVGRGDGNSSAVFLCRSEYHFQEMNQSLPVLVAMCRGLTNEEGEPLIDIEVEPWCSIRPLLSVRPKAKDYVREIERRWYTFVGTHQNYKGGPRPKKWTLEQLTDWLDNNPIVDNIDVAFLTSKVQEAKADMIDGAAQLDNTKVSSNGDGSSAVIDVDANNCNTNDSRNRLTENASFVRLHESIKWLGTSVLASAKLYAAQKEQDREMAIEENEKDREMKIAENEKDRKVQLELAKLEAEKREKEIADERARERISVLHAQIDSLRKDKRQLTMEVLSDNKRSKTVEDFLTVELRQMTKDIEQKEVELNNLLC</sequence>
<evidence type="ECO:0000313" key="4">
    <source>
        <dbReference type="Proteomes" id="UP001530293"/>
    </source>
</evidence>
<reference evidence="3 4" key="1">
    <citation type="submission" date="2024-10" db="EMBL/GenBank/DDBJ databases">
        <title>Updated reference genomes for cyclostephanoid diatoms.</title>
        <authorList>
            <person name="Roberts W.R."/>
            <person name="Alverson A.J."/>
        </authorList>
    </citation>
    <scope>NUCLEOTIDE SEQUENCE [LARGE SCALE GENOMIC DNA]</scope>
    <source>
        <strain evidence="3 4">AJA232-27</strain>
    </source>
</reference>
<proteinExistence type="predicted"/>
<name>A0ABD3NFS3_9STRA</name>
<keyword evidence="4" id="KW-1185">Reference proteome</keyword>
<gene>
    <name evidence="3" type="ORF">ACHAWU_010061</name>
</gene>
<protein>
    <submittedName>
        <fullName evidence="3">Uncharacterized protein</fullName>
    </submittedName>
</protein>
<evidence type="ECO:0000256" key="1">
    <source>
        <dbReference type="SAM" id="Coils"/>
    </source>
</evidence>
<dbReference type="Proteomes" id="UP001530293">
    <property type="component" value="Unassembled WGS sequence"/>
</dbReference>
<keyword evidence="1" id="KW-0175">Coiled coil</keyword>
<dbReference type="EMBL" id="JALLBG020000021">
    <property type="protein sequence ID" value="KAL3771750.1"/>
    <property type="molecule type" value="Genomic_DNA"/>
</dbReference>
<evidence type="ECO:0000313" key="3">
    <source>
        <dbReference type="EMBL" id="KAL3771750.1"/>
    </source>
</evidence>